<dbReference type="SMART" id="SM00530">
    <property type="entry name" value="HTH_XRE"/>
    <property type="match status" value="1"/>
</dbReference>
<evidence type="ECO:0000256" key="1">
    <source>
        <dbReference type="SAM" id="MobiDB-lite"/>
    </source>
</evidence>
<dbReference type="Gene3D" id="1.10.260.40">
    <property type="entry name" value="lambda repressor-like DNA-binding domains"/>
    <property type="match status" value="1"/>
</dbReference>
<evidence type="ECO:0000313" key="4">
    <source>
        <dbReference type="Proteomes" id="UP001215231"/>
    </source>
</evidence>
<protein>
    <submittedName>
        <fullName evidence="3">Helix-turn-helix transcriptional regulator</fullName>
    </submittedName>
</protein>
<dbReference type="EMBL" id="CP059693">
    <property type="protein sequence ID" value="WDE13498.1"/>
    <property type="molecule type" value="Genomic_DNA"/>
</dbReference>
<dbReference type="Pfam" id="PF13560">
    <property type="entry name" value="HTH_31"/>
    <property type="match status" value="1"/>
</dbReference>
<feature type="region of interest" description="Disordered" evidence="1">
    <location>
        <begin position="80"/>
        <end position="112"/>
    </location>
</feature>
<dbReference type="PROSITE" id="PS50943">
    <property type="entry name" value="HTH_CROC1"/>
    <property type="match status" value="1"/>
</dbReference>
<organism evidence="3 4">
    <name type="scientific">Thalassomonas haliotis</name>
    <dbReference type="NCBI Taxonomy" id="485448"/>
    <lineage>
        <taxon>Bacteria</taxon>
        <taxon>Pseudomonadati</taxon>
        <taxon>Pseudomonadota</taxon>
        <taxon>Gammaproteobacteria</taxon>
        <taxon>Alteromonadales</taxon>
        <taxon>Colwelliaceae</taxon>
        <taxon>Thalassomonas</taxon>
    </lineage>
</organism>
<feature type="compositionally biased region" description="Polar residues" evidence="1">
    <location>
        <begin position="103"/>
        <end position="112"/>
    </location>
</feature>
<sequence length="112" mass="12886">MLNLLVTGSDLKRMRLSRNYTTAEMAEKLGVSRITYERYESGESRISWNAGLNLTMWCGYDVTAFLKQMEKLKLEFSQYKEQNDETTPNASRASAKKNHLRQTAKNVNPDNS</sequence>
<evidence type="ECO:0000259" key="2">
    <source>
        <dbReference type="PROSITE" id="PS50943"/>
    </source>
</evidence>
<proteinExistence type="predicted"/>
<dbReference type="SUPFAM" id="SSF47413">
    <property type="entry name" value="lambda repressor-like DNA-binding domains"/>
    <property type="match status" value="1"/>
</dbReference>
<dbReference type="InterPro" id="IPR001387">
    <property type="entry name" value="Cro/C1-type_HTH"/>
</dbReference>
<accession>A0ABY7VJ02</accession>
<evidence type="ECO:0000313" key="3">
    <source>
        <dbReference type="EMBL" id="WDE13498.1"/>
    </source>
</evidence>
<dbReference type="CDD" id="cd00093">
    <property type="entry name" value="HTH_XRE"/>
    <property type="match status" value="1"/>
</dbReference>
<feature type="domain" description="HTH cro/C1-type" evidence="2">
    <location>
        <begin position="11"/>
        <end position="47"/>
    </location>
</feature>
<dbReference type="InterPro" id="IPR010982">
    <property type="entry name" value="Lambda_DNA-bd_dom_sf"/>
</dbReference>
<reference evidence="3 4" key="1">
    <citation type="journal article" date="2022" name="Mar. Drugs">
        <title>Bioassay-Guided Fractionation Leads to the Detection of Cholic Acid Generated by the Rare Thalassomonas sp.</title>
        <authorList>
            <person name="Pheiffer F."/>
            <person name="Schneider Y.K."/>
            <person name="Hansen E.H."/>
            <person name="Andersen J.H."/>
            <person name="Isaksson J."/>
            <person name="Busche T."/>
            <person name="R C."/>
            <person name="Kalinowski J."/>
            <person name="Zyl L.V."/>
            <person name="Trindade M."/>
        </authorList>
    </citation>
    <scope>NUCLEOTIDE SEQUENCE [LARGE SCALE GENOMIC DNA]</scope>
    <source>
        <strain evidence="3 4">A5K-61T</strain>
    </source>
</reference>
<keyword evidence="4" id="KW-1185">Reference proteome</keyword>
<name>A0ABY7VJ02_9GAMM</name>
<gene>
    <name evidence="3" type="ORF">H3N35_08705</name>
</gene>
<dbReference type="Proteomes" id="UP001215231">
    <property type="component" value="Chromosome"/>
</dbReference>